<evidence type="ECO:0000313" key="1">
    <source>
        <dbReference type="Proteomes" id="UP000887580"/>
    </source>
</evidence>
<organism evidence="1 2">
    <name type="scientific">Panagrolaimus sp. PS1159</name>
    <dbReference type="NCBI Taxonomy" id="55785"/>
    <lineage>
        <taxon>Eukaryota</taxon>
        <taxon>Metazoa</taxon>
        <taxon>Ecdysozoa</taxon>
        <taxon>Nematoda</taxon>
        <taxon>Chromadorea</taxon>
        <taxon>Rhabditida</taxon>
        <taxon>Tylenchina</taxon>
        <taxon>Panagrolaimomorpha</taxon>
        <taxon>Panagrolaimoidea</taxon>
        <taxon>Panagrolaimidae</taxon>
        <taxon>Panagrolaimus</taxon>
    </lineage>
</organism>
<name>A0AC35G377_9BILA</name>
<protein>
    <submittedName>
        <fullName evidence="2">Arrestin C-terminal-like domain-containing protein</fullName>
    </submittedName>
</protein>
<evidence type="ECO:0000313" key="2">
    <source>
        <dbReference type="WBParaSite" id="PS1159_v2.g23384.t2"/>
    </source>
</evidence>
<reference evidence="2" key="1">
    <citation type="submission" date="2022-11" db="UniProtKB">
        <authorList>
            <consortium name="WormBaseParasite"/>
        </authorList>
    </citation>
    <scope>IDENTIFICATION</scope>
</reference>
<proteinExistence type="predicted"/>
<accession>A0AC35G377</accession>
<sequence length="334" mass="37829">MRINYFDLILGKEPGIPYLAGEEIIGKIEIHVQEKTRIARLTVRLLGQAHTAWRNKASDIMYESKELIMDDYVDLTNKELIMDDYVDLTNDLALHCTEALEISEGKHKMEFKMKIPYDVSSSIEKDNHGSIQYTCSAILDIPEDGESEIISEKEVLIYSLLNLDAPHFRQSVRAHDQVNVIGCLCRRPKGWISAELIVGELGLLPGEIVKISLIIENTTKRRKSKKHHKAHECALLSLCQQLDFRAQNRYNPQMYDEKFLTIAVESEGTCKANDNKGPETKLIAFKIPENLPPTSTKANGLITCSYFFKLDMEHFDLVVPIVIGSAKTAEPILL</sequence>
<dbReference type="Proteomes" id="UP000887580">
    <property type="component" value="Unplaced"/>
</dbReference>
<dbReference type="WBParaSite" id="PS1159_v2.g23384.t2">
    <property type="protein sequence ID" value="PS1159_v2.g23384.t2"/>
    <property type="gene ID" value="PS1159_v2.g23384"/>
</dbReference>